<keyword evidence="6" id="KW-0539">Nucleus</keyword>
<dbReference type="PROSITE" id="PS00028">
    <property type="entry name" value="ZINC_FINGER_C2H2_1"/>
    <property type="match status" value="2"/>
</dbReference>
<dbReference type="InterPro" id="IPR036236">
    <property type="entry name" value="Znf_C2H2_sf"/>
</dbReference>
<feature type="region of interest" description="Disordered" evidence="8">
    <location>
        <begin position="177"/>
        <end position="208"/>
    </location>
</feature>
<evidence type="ECO:0000256" key="7">
    <source>
        <dbReference type="PROSITE-ProRule" id="PRU00042"/>
    </source>
</evidence>
<dbReference type="PANTHER" id="PTHR40626">
    <property type="entry name" value="MIP31509P"/>
    <property type="match status" value="1"/>
</dbReference>
<feature type="domain" description="C2H2-type" evidence="9">
    <location>
        <begin position="15"/>
        <end position="42"/>
    </location>
</feature>
<name>A0ABR4JWD5_9EURO</name>
<keyword evidence="5" id="KW-0862">Zinc</keyword>
<evidence type="ECO:0000256" key="6">
    <source>
        <dbReference type="ARBA" id="ARBA00023242"/>
    </source>
</evidence>
<keyword evidence="11" id="KW-1185">Reference proteome</keyword>
<dbReference type="PROSITE" id="PS50157">
    <property type="entry name" value="ZINC_FINGER_C2H2_2"/>
    <property type="match status" value="2"/>
</dbReference>
<evidence type="ECO:0000256" key="8">
    <source>
        <dbReference type="SAM" id="MobiDB-lite"/>
    </source>
</evidence>
<evidence type="ECO:0000313" key="10">
    <source>
        <dbReference type="EMBL" id="KAL2844360.1"/>
    </source>
</evidence>
<dbReference type="EMBL" id="JBFXLU010000081">
    <property type="protein sequence ID" value="KAL2844360.1"/>
    <property type="molecule type" value="Genomic_DNA"/>
</dbReference>
<dbReference type="CDD" id="cd12148">
    <property type="entry name" value="fungal_TF_MHR"/>
    <property type="match status" value="1"/>
</dbReference>
<dbReference type="InterPro" id="IPR007219">
    <property type="entry name" value="XnlR_reg_dom"/>
</dbReference>
<dbReference type="Pfam" id="PF04082">
    <property type="entry name" value="Fungal_trans"/>
    <property type="match status" value="1"/>
</dbReference>
<feature type="region of interest" description="Disordered" evidence="8">
    <location>
        <begin position="105"/>
        <end position="138"/>
    </location>
</feature>
<dbReference type="Gene3D" id="3.30.160.60">
    <property type="entry name" value="Classic Zinc Finger"/>
    <property type="match status" value="2"/>
</dbReference>
<dbReference type="Pfam" id="PF00096">
    <property type="entry name" value="zf-C2H2"/>
    <property type="match status" value="2"/>
</dbReference>
<accession>A0ABR4JWD5</accession>
<evidence type="ECO:0000256" key="1">
    <source>
        <dbReference type="ARBA" id="ARBA00004123"/>
    </source>
</evidence>
<keyword evidence="2" id="KW-0479">Metal-binding</keyword>
<evidence type="ECO:0000313" key="11">
    <source>
        <dbReference type="Proteomes" id="UP001610446"/>
    </source>
</evidence>
<gene>
    <name evidence="10" type="ORF">BJY01DRAFT_248186</name>
</gene>
<feature type="compositionally biased region" description="Polar residues" evidence="8">
    <location>
        <begin position="190"/>
        <end position="199"/>
    </location>
</feature>
<evidence type="ECO:0000259" key="9">
    <source>
        <dbReference type="PROSITE" id="PS50157"/>
    </source>
</evidence>
<comment type="caution">
    <text evidence="10">The sequence shown here is derived from an EMBL/GenBank/DDBJ whole genome shotgun (WGS) entry which is preliminary data.</text>
</comment>
<evidence type="ECO:0000256" key="3">
    <source>
        <dbReference type="ARBA" id="ARBA00022737"/>
    </source>
</evidence>
<dbReference type="InterPro" id="IPR051059">
    <property type="entry name" value="VerF-like"/>
</dbReference>
<protein>
    <recommendedName>
        <fullName evidence="9">C2H2-type domain-containing protein</fullName>
    </recommendedName>
</protein>
<evidence type="ECO:0000256" key="5">
    <source>
        <dbReference type="ARBA" id="ARBA00022833"/>
    </source>
</evidence>
<evidence type="ECO:0000256" key="4">
    <source>
        <dbReference type="ARBA" id="ARBA00022771"/>
    </source>
</evidence>
<evidence type="ECO:0000256" key="2">
    <source>
        <dbReference type="ARBA" id="ARBA00022723"/>
    </source>
</evidence>
<feature type="domain" description="C2H2-type" evidence="9">
    <location>
        <begin position="43"/>
        <end position="70"/>
    </location>
</feature>
<reference evidence="10 11" key="1">
    <citation type="submission" date="2024-07" db="EMBL/GenBank/DDBJ databases">
        <title>Section-level genome sequencing and comparative genomics of Aspergillus sections Usti and Cavernicolus.</title>
        <authorList>
            <consortium name="Lawrence Berkeley National Laboratory"/>
            <person name="Nybo J.L."/>
            <person name="Vesth T.C."/>
            <person name="Theobald S."/>
            <person name="Frisvad J.C."/>
            <person name="Larsen T.O."/>
            <person name="Kjaerboelling I."/>
            <person name="Rothschild-Mancinelli K."/>
            <person name="Lyhne E.K."/>
            <person name="Kogle M.E."/>
            <person name="Barry K."/>
            <person name="Clum A."/>
            <person name="Na H."/>
            <person name="Ledsgaard L."/>
            <person name="Lin J."/>
            <person name="Lipzen A."/>
            <person name="Kuo A."/>
            <person name="Riley R."/>
            <person name="Mondo S."/>
            <person name="Labutti K."/>
            <person name="Haridas S."/>
            <person name="Pangalinan J."/>
            <person name="Salamov A.A."/>
            <person name="Simmons B.A."/>
            <person name="Magnuson J.K."/>
            <person name="Chen J."/>
            <person name="Drula E."/>
            <person name="Henrissat B."/>
            <person name="Wiebenga A."/>
            <person name="Lubbers R.J."/>
            <person name="Gomes A.C."/>
            <person name="Makela M.R."/>
            <person name="Stajich J."/>
            <person name="Grigoriev I.V."/>
            <person name="Mortensen U.H."/>
            <person name="De Vries R.P."/>
            <person name="Baker S.E."/>
            <person name="Andersen M.R."/>
        </authorList>
    </citation>
    <scope>NUCLEOTIDE SEQUENCE [LARGE SCALE GENOMIC DNA]</scope>
    <source>
        <strain evidence="10 11">CBS 123904</strain>
    </source>
</reference>
<dbReference type="SMART" id="SM00355">
    <property type="entry name" value="ZnF_C2H2"/>
    <property type="match status" value="2"/>
</dbReference>
<dbReference type="InterPro" id="IPR013087">
    <property type="entry name" value="Znf_C2H2_type"/>
</dbReference>
<dbReference type="Proteomes" id="UP001610446">
    <property type="component" value="Unassembled WGS sequence"/>
</dbReference>
<comment type="subcellular location">
    <subcellularLocation>
        <location evidence="1">Nucleus</location>
    </subcellularLocation>
</comment>
<dbReference type="SUPFAM" id="SSF57667">
    <property type="entry name" value="beta-beta-alpha zinc fingers"/>
    <property type="match status" value="1"/>
</dbReference>
<keyword evidence="4 7" id="KW-0863">Zinc-finger</keyword>
<keyword evidence="3" id="KW-0677">Repeat</keyword>
<proteinExistence type="predicted"/>
<organism evidence="10 11">
    <name type="scientific">Aspergillus pseudoustus</name>
    <dbReference type="NCBI Taxonomy" id="1810923"/>
    <lineage>
        <taxon>Eukaryota</taxon>
        <taxon>Fungi</taxon>
        <taxon>Dikarya</taxon>
        <taxon>Ascomycota</taxon>
        <taxon>Pezizomycotina</taxon>
        <taxon>Eurotiomycetes</taxon>
        <taxon>Eurotiomycetidae</taxon>
        <taxon>Eurotiales</taxon>
        <taxon>Aspergillaceae</taxon>
        <taxon>Aspergillus</taxon>
        <taxon>Aspergillus subgen. Nidulantes</taxon>
    </lineage>
</organism>
<sequence>MSGHRIRSKAQETERRCSYCPRTFTREEHLRRHERTHTGEKPFKCHKCHRKYSRSDVLARHLQSHPCDSAAGTLSKATIDPDQASLPDKRDSLFLDKHQLPTPATGLAHPDQCSSINDHHTVADPARNPTLDPAYASSRQDSTILAPVLEIHLENSPSLDNAVSNGSNDSVAEKLSIERPTGAQLRPGQRNANVQEPSKQQGQQLSSQGRDRMLLLSQSGIADIDFSLVDAGFDGYNPLTPGIWDMFDFAAPPTPELAPHDVAEETVAKPDTLFSEHQIQRMRHLWWCQRPTRGIRLGPSLWRTVVQHPGDSIFSDPYAAGRMEPNADSQGISGGGVDEDCRTAMICFCKRLDEEGYYHSLADFTPHSTSRGDSSPVAEHEHPMPMSATDGFPSRELVEASIDAFFQYAPLPFLHKTTFDAGAIPVSLLLPILFIGLSSLYPERSRPFVLRYLKVAFQPPIPQPPRAREMASKALGSISPSDLLVSTASTLLVVYLSLGYPEDLDECAAHMLCAQMLHVVEKHGIFTTSDQDDLVFQLHAGPSDPEDSWKSWVRVESIKRMISCLLWMDMAYTRLMGTAGVVDIDKVEIYQPCEDALFDAPNATLFRELVKRGSQVMMPSVTLHNSHASGHPTPAPGHFVIETSLVAWYLQIAAIRHRLPMGYHLPLEARSRCPAEMLSECCQARDVITSILTLPSQYANLFLHRHTISSGRDGPESAQSALAAVSKWAQAPAARRAALHAAQIYNILSSSRPKESYIARPDLLLFNSGLVLSMYLFISSRERDRADQDHNTLPSFELLDEVDWTTLGQEGLLISQSGPLRSVAGPGPRSDTQTLNSHAPASAWAACNFIRRGGPVSFAGEVQRGSEVTARKILLNYGRLLDDFGRWRGSRYSRLLRAMSDLIVEGNR</sequence>
<dbReference type="PANTHER" id="PTHR40626:SF7">
    <property type="entry name" value="TRANSCRIPTION FACTOR, PUTATIVE (AFU_ORTHOLOGUE AFUA_1G04110)-RELATED"/>
    <property type="match status" value="1"/>
</dbReference>